<feature type="compositionally biased region" description="Polar residues" evidence="1">
    <location>
        <begin position="520"/>
        <end position="530"/>
    </location>
</feature>
<reference evidence="2 3" key="1">
    <citation type="submission" date="2015-09" db="EMBL/GenBank/DDBJ databases">
        <title>Genome announcement of multiple Pseudomonas syringae strains.</title>
        <authorList>
            <person name="Thakur S."/>
            <person name="Wang P.W."/>
            <person name="Gong Y."/>
            <person name="Weir B.S."/>
            <person name="Guttman D.S."/>
        </authorList>
    </citation>
    <scope>NUCLEOTIDE SEQUENCE [LARGE SCALE GENOMIC DNA]</scope>
    <source>
        <strain evidence="2 3">ICMP2802</strain>
    </source>
</reference>
<protein>
    <submittedName>
        <fullName evidence="2">HopBE1</fullName>
    </submittedName>
</protein>
<evidence type="ECO:0000256" key="1">
    <source>
        <dbReference type="SAM" id="MobiDB-lite"/>
    </source>
</evidence>
<dbReference type="PATRIC" id="fig|199198.4.peg.5345"/>
<name>A0A0L8IU83_PSESX</name>
<proteinExistence type="predicted"/>
<organism evidence="2 3">
    <name type="scientific">Pseudomonas syringae pv. aceris</name>
    <dbReference type="NCBI Taxonomy" id="199198"/>
    <lineage>
        <taxon>Bacteria</taxon>
        <taxon>Pseudomonadati</taxon>
        <taxon>Pseudomonadota</taxon>
        <taxon>Gammaproteobacteria</taxon>
        <taxon>Pseudomonadales</taxon>
        <taxon>Pseudomonadaceae</taxon>
        <taxon>Pseudomonas</taxon>
        <taxon>Pseudomonas syringae</taxon>
    </lineage>
</organism>
<dbReference type="Proteomes" id="UP000050297">
    <property type="component" value="Unassembled WGS sequence"/>
</dbReference>
<feature type="region of interest" description="Disordered" evidence="1">
    <location>
        <begin position="683"/>
        <end position="703"/>
    </location>
</feature>
<accession>A0A0L8IU83</accession>
<comment type="caution">
    <text evidence="2">The sequence shown here is derived from an EMBL/GenBank/DDBJ whole genome shotgun (WGS) entry which is preliminary data.</text>
</comment>
<dbReference type="EMBL" id="LJPM01000248">
    <property type="protein sequence ID" value="KPW20617.1"/>
    <property type="molecule type" value="Genomic_DNA"/>
</dbReference>
<evidence type="ECO:0000313" key="3">
    <source>
        <dbReference type="Proteomes" id="UP000050297"/>
    </source>
</evidence>
<dbReference type="AlphaFoldDB" id="A0A0L8IU83"/>
<feature type="region of interest" description="Disordered" evidence="1">
    <location>
        <begin position="520"/>
        <end position="539"/>
    </location>
</feature>
<gene>
    <name evidence="2" type="ORF">ALO91_01639</name>
</gene>
<evidence type="ECO:0000313" key="2">
    <source>
        <dbReference type="EMBL" id="KPW20617.1"/>
    </source>
</evidence>
<sequence length="703" mass="79059">MDTALRLRGTRSIRRATQALRHADFEQASEAHPLYLQSLEPSRAEAFSAWVPPYVSFPPIVQPDINTDIMMLIRSHSLPALNLVDTAMTVSGVEHPSETRRLPDNSIFKYTPSRVMLNKLENLIQKLKDPDCELEGSLLELLSLAIVKDDDWPKNAFLVWKHYPDTTPCAVFRPDEEKSRGNYETLSEEQKFQCIEVCRDGKETYTVSQREKKWESSGENAFFRVMFAVKADAPTDTISPKQATEFKEQLYKNLLNQYDSISTSIQPGASALMSLDHVNPARAPLQVNNPPIQLKCNPRWANPETRPACKYSPVKVSESTSKETMDSMQAVLDNRINECRKLAMDRAIPGDGSWFSFIRGPQLHEPHLNKATVPAFVISGGSAHKLAAELTKDYSLAWHPKNMRGARGRRAEPIYLLVHKMDYPTYASTMKEVIEHYPNLHLIGWDGGGLTGFGAARAAALAFADTLPYRPERIMMIDQDVVKTEQTRHTNPIIKNKVESLHQTIEQPIVGYGVGYPTRQATPSPFSKTPTPRPSDLDGPAEQFVSIRAPFLREGDGIYPPYMVAGGEDMLMSKQLKLSNDHRNVALQQEMIIKKELEGPADRPNPYWDKGRINTLKALFDAEKNIMIEFEGQHINLDALLRKFEANGWISSHPSDESYNVAACIVERIILRLSNDLARKNIQHPSVSSSSNSLKTGESRPVS</sequence>